<keyword evidence="2" id="KW-0808">Transferase</keyword>
<proteinExistence type="predicted"/>
<dbReference type="InterPro" id="IPR041698">
    <property type="entry name" value="Methyltransf_25"/>
</dbReference>
<protein>
    <submittedName>
        <fullName evidence="2">SAM-dependent methyltransferase</fullName>
    </submittedName>
</protein>
<gene>
    <name evidence="2" type="ORF">CIB95_01235</name>
</gene>
<evidence type="ECO:0000259" key="1">
    <source>
        <dbReference type="Pfam" id="PF13649"/>
    </source>
</evidence>
<dbReference type="Proteomes" id="UP000217083">
    <property type="component" value="Unassembled WGS sequence"/>
</dbReference>
<dbReference type="InterPro" id="IPR029063">
    <property type="entry name" value="SAM-dependent_MTases_sf"/>
</dbReference>
<feature type="domain" description="Methyltransferase" evidence="1">
    <location>
        <begin position="61"/>
        <end position="155"/>
    </location>
</feature>
<sequence length="233" mass="27069">MDEKILNNDQLYNLLDSLLRDPIVFWDDFYEDRDKKIPFFKNSPDENLVEYFRDGLNPTLVLEIGCGPGRNAIYMAKQGCEVDGLDLSKAALKWAQERADEAGANINFICKSLFDFNVEPYTYDFIYDSGMFHHLAPHRRITYLNKIRKALKPNGYFGIVCFNTDGAPASTDWEIYRDRSLKGGIGYSEERFREIFEEHFNIIHLRTMKNTPPQSGMFGIDFLWTSLMQIKGE</sequence>
<dbReference type="CDD" id="cd02440">
    <property type="entry name" value="AdoMet_MTases"/>
    <property type="match status" value="1"/>
</dbReference>
<dbReference type="Pfam" id="PF13649">
    <property type="entry name" value="Methyltransf_25"/>
    <property type="match status" value="1"/>
</dbReference>
<comment type="caution">
    <text evidence="2">The sequence shown here is derived from an EMBL/GenBank/DDBJ whole genome shotgun (WGS) entry which is preliminary data.</text>
</comment>
<dbReference type="PANTHER" id="PTHR43667:SF2">
    <property type="entry name" value="FATTY ACID C-METHYL TRANSFERASE"/>
    <property type="match status" value="1"/>
</dbReference>
<accession>A0A263BWX8</accession>
<reference evidence="2 3" key="2">
    <citation type="submission" date="2017-09" db="EMBL/GenBank/DDBJ databases">
        <title>Bacillus patelloidae sp. nov., isolated from the intestinal tract of a marine limpet.</title>
        <authorList>
            <person name="Liu R."/>
            <person name="Dong C."/>
            <person name="Shao Z."/>
        </authorList>
    </citation>
    <scope>NUCLEOTIDE SEQUENCE [LARGE SCALE GENOMIC DNA]</scope>
    <source>
        <strain evidence="2 3">SA5d-4</strain>
    </source>
</reference>
<keyword evidence="2" id="KW-0489">Methyltransferase</keyword>
<name>A0A263BWX8_9BACI</name>
<dbReference type="PANTHER" id="PTHR43667">
    <property type="entry name" value="CYCLOPROPANE-FATTY-ACYL-PHOSPHOLIPID SYNTHASE"/>
    <property type="match status" value="1"/>
</dbReference>
<reference evidence="3" key="1">
    <citation type="submission" date="2017-08" db="EMBL/GenBank/DDBJ databases">
        <authorList>
            <person name="Huang Z."/>
        </authorList>
    </citation>
    <scope>NUCLEOTIDE SEQUENCE [LARGE SCALE GENOMIC DNA]</scope>
    <source>
        <strain evidence="3">SA5d-4</strain>
    </source>
</reference>
<dbReference type="GO" id="GO:0008168">
    <property type="term" value="F:methyltransferase activity"/>
    <property type="evidence" value="ECO:0007669"/>
    <property type="project" value="UniProtKB-KW"/>
</dbReference>
<dbReference type="RefSeq" id="WP_094920754.1">
    <property type="nucleotide sequence ID" value="NZ_NPIA01000001.1"/>
</dbReference>
<dbReference type="Gene3D" id="3.40.50.150">
    <property type="entry name" value="Vaccinia Virus protein VP39"/>
    <property type="match status" value="1"/>
</dbReference>
<dbReference type="InterPro" id="IPR050723">
    <property type="entry name" value="CFA/CMAS"/>
</dbReference>
<organism evidence="2 3">
    <name type="scientific">Lottiidibacillus patelloidae</name>
    <dbReference type="NCBI Taxonomy" id="2670334"/>
    <lineage>
        <taxon>Bacteria</taxon>
        <taxon>Bacillati</taxon>
        <taxon>Bacillota</taxon>
        <taxon>Bacilli</taxon>
        <taxon>Bacillales</taxon>
        <taxon>Bacillaceae</taxon>
        <taxon>Lottiidibacillus</taxon>
    </lineage>
</organism>
<keyword evidence="3" id="KW-1185">Reference proteome</keyword>
<dbReference type="EMBL" id="NPIA01000001">
    <property type="protein sequence ID" value="OZM58225.1"/>
    <property type="molecule type" value="Genomic_DNA"/>
</dbReference>
<evidence type="ECO:0000313" key="2">
    <source>
        <dbReference type="EMBL" id="OZM58225.1"/>
    </source>
</evidence>
<dbReference type="GO" id="GO:0032259">
    <property type="term" value="P:methylation"/>
    <property type="evidence" value="ECO:0007669"/>
    <property type="project" value="UniProtKB-KW"/>
</dbReference>
<dbReference type="SUPFAM" id="SSF53335">
    <property type="entry name" value="S-adenosyl-L-methionine-dependent methyltransferases"/>
    <property type="match status" value="1"/>
</dbReference>
<evidence type="ECO:0000313" key="3">
    <source>
        <dbReference type="Proteomes" id="UP000217083"/>
    </source>
</evidence>
<dbReference type="AlphaFoldDB" id="A0A263BWX8"/>